<evidence type="ECO:0000256" key="1">
    <source>
        <dbReference type="SAM" id="MobiDB-lite"/>
    </source>
</evidence>
<feature type="compositionally biased region" description="Polar residues" evidence="1">
    <location>
        <begin position="65"/>
        <end position="74"/>
    </location>
</feature>
<feature type="compositionally biased region" description="Low complexity" evidence="1">
    <location>
        <begin position="81"/>
        <end position="98"/>
    </location>
</feature>
<reference evidence="2 3" key="1">
    <citation type="journal article" date="2017" name="G3 (Bethesda)">
        <title>The Physical Genome Mapping of Anopheles albimanus Corrected Scaffold Misassemblies and Identified Interarm Rearrangements in Genus Anopheles.</title>
        <authorList>
            <person name="Artemov G.N."/>
            <person name="Peery A.N."/>
            <person name="Jiang X."/>
            <person name="Tu Z."/>
            <person name="Stegniy V.N."/>
            <person name="Sharakhova M.V."/>
            <person name="Sharakhov I.V."/>
        </authorList>
    </citation>
    <scope>NUCLEOTIDE SEQUENCE [LARGE SCALE GENOMIC DNA]</scope>
    <source>
        <strain evidence="2 3">ALBI9_A</strain>
    </source>
</reference>
<proteinExistence type="predicted"/>
<protein>
    <submittedName>
        <fullName evidence="2">Uncharacterized protein</fullName>
    </submittedName>
</protein>
<dbReference type="EnsemblMetazoa" id="AALB004182-RA">
    <property type="protein sequence ID" value="AALB004182-PA"/>
    <property type="gene ID" value="AALB004182"/>
</dbReference>
<feature type="region of interest" description="Disordered" evidence="1">
    <location>
        <begin position="1"/>
        <end position="117"/>
    </location>
</feature>
<dbReference type="Proteomes" id="UP000069272">
    <property type="component" value="Chromosome 3L"/>
</dbReference>
<feature type="compositionally biased region" description="Basic and acidic residues" evidence="1">
    <location>
        <begin position="8"/>
        <end position="22"/>
    </location>
</feature>
<feature type="compositionally biased region" description="Gly residues" evidence="1">
    <location>
        <begin position="32"/>
        <end position="41"/>
    </location>
</feature>
<accession>A0A182FCE7</accession>
<keyword evidence="3" id="KW-1185">Reference proteome</keyword>
<dbReference type="AlphaFoldDB" id="A0A182FCE7"/>
<dbReference type="VEuPathDB" id="VectorBase:AALB004182"/>
<evidence type="ECO:0000313" key="2">
    <source>
        <dbReference type="EnsemblMetazoa" id="AALB004182-PA"/>
    </source>
</evidence>
<name>A0A182FCE7_ANOAL</name>
<organism evidence="2 3">
    <name type="scientific">Anopheles albimanus</name>
    <name type="common">New world malaria mosquito</name>
    <dbReference type="NCBI Taxonomy" id="7167"/>
    <lineage>
        <taxon>Eukaryota</taxon>
        <taxon>Metazoa</taxon>
        <taxon>Ecdysozoa</taxon>
        <taxon>Arthropoda</taxon>
        <taxon>Hexapoda</taxon>
        <taxon>Insecta</taxon>
        <taxon>Pterygota</taxon>
        <taxon>Neoptera</taxon>
        <taxon>Endopterygota</taxon>
        <taxon>Diptera</taxon>
        <taxon>Nematocera</taxon>
        <taxon>Culicoidea</taxon>
        <taxon>Culicidae</taxon>
        <taxon>Anophelinae</taxon>
        <taxon>Anopheles</taxon>
    </lineage>
</organism>
<evidence type="ECO:0000313" key="3">
    <source>
        <dbReference type="Proteomes" id="UP000069272"/>
    </source>
</evidence>
<sequence length="117" mass="12772">MGSFHGCSQRERDVFSSGEPRHSARCQVRLGSGPGPKGGGQNFPQTNKEREAVVPSRRKRDSSDATDLSASPFTQIKLCDQQQMMAKAQQQQQQQQQQLPSANAYQHAGSPSSPDNS</sequence>
<reference evidence="2" key="2">
    <citation type="submission" date="2022-08" db="UniProtKB">
        <authorList>
            <consortium name="EnsemblMetazoa"/>
        </authorList>
    </citation>
    <scope>IDENTIFICATION</scope>
    <source>
        <strain evidence="2">STECLA/ALBI9_A</strain>
    </source>
</reference>
<feature type="compositionally biased region" description="Polar residues" evidence="1">
    <location>
        <begin position="99"/>
        <end position="117"/>
    </location>
</feature>